<dbReference type="EMBL" id="JBHRZT010000020">
    <property type="protein sequence ID" value="MFC3883289.1"/>
    <property type="molecule type" value="Genomic_DNA"/>
</dbReference>
<dbReference type="RefSeq" id="WP_377913526.1">
    <property type="nucleotide sequence ID" value="NZ_JBHRZT010000020.1"/>
</dbReference>
<evidence type="ECO:0000313" key="2">
    <source>
        <dbReference type="Proteomes" id="UP001595752"/>
    </source>
</evidence>
<gene>
    <name evidence="1" type="ORF">ACFOU2_07040</name>
</gene>
<name>A0ABV8B281_9BACI</name>
<reference evidence="2" key="1">
    <citation type="journal article" date="2019" name="Int. J. Syst. Evol. Microbiol.">
        <title>The Global Catalogue of Microorganisms (GCM) 10K type strain sequencing project: providing services to taxonomists for standard genome sequencing and annotation.</title>
        <authorList>
            <consortium name="The Broad Institute Genomics Platform"/>
            <consortium name="The Broad Institute Genome Sequencing Center for Infectious Disease"/>
            <person name="Wu L."/>
            <person name="Ma J."/>
        </authorList>
    </citation>
    <scope>NUCLEOTIDE SEQUENCE [LARGE SCALE GENOMIC DNA]</scope>
    <source>
        <strain evidence="2">CCUG 61889</strain>
    </source>
</reference>
<dbReference type="Proteomes" id="UP001595752">
    <property type="component" value="Unassembled WGS sequence"/>
</dbReference>
<keyword evidence="2" id="KW-1185">Reference proteome</keyword>
<proteinExistence type="predicted"/>
<protein>
    <submittedName>
        <fullName evidence="1">DUF2553 family protein</fullName>
    </submittedName>
</protein>
<evidence type="ECO:0000313" key="1">
    <source>
        <dbReference type="EMBL" id="MFC3883289.1"/>
    </source>
</evidence>
<comment type="caution">
    <text evidence="1">The sequence shown here is derived from an EMBL/GenBank/DDBJ whole genome shotgun (WGS) entry which is preliminary data.</text>
</comment>
<organism evidence="1 2">
    <name type="scientific">Bacillus songklensis</name>
    <dbReference type="NCBI Taxonomy" id="1069116"/>
    <lineage>
        <taxon>Bacteria</taxon>
        <taxon>Bacillati</taxon>
        <taxon>Bacillota</taxon>
        <taxon>Bacilli</taxon>
        <taxon>Bacillales</taxon>
        <taxon>Bacillaceae</taxon>
        <taxon>Bacillus</taxon>
    </lineage>
</organism>
<dbReference type="Pfam" id="PF10830">
    <property type="entry name" value="DUF2553"/>
    <property type="match status" value="1"/>
</dbReference>
<accession>A0ABV8B281</accession>
<sequence length="77" mass="8898">MLHIMNVTERVNAKLKDGYMELYFHREMIGKIIFSEEGKQYDLQDGYVYEEGKILKVIDTSSVISGPYVEGCDLGWC</sequence>
<dbReference type="InterPro" id="IPR020140">
    <property type="entry name" value="Uncharacterised_YusG"/>
</dbReference>